<organism evidence="2 3">
    <name type="scientific">Geodia barretti</name>
    <name type="common">Barrett's horny sponge</name>
    <dbReference type="NCBI Taxonomy" id="519541"/>
    <lineage>
        <taxon>Eukaryota</taxon>
        <taxon>Metazoa</taxon>
        <taxon>Porifera</taxon>
        <taxon>Demospongiae</taxon>
        <taxon>Heteroscleromorpha</taxon>
        <taxon>Tetractinellida</taxon>
        <taxon>Astrophorina</taxon>
        <taxon>Geodiidae</taxon>
        <taxon>Geodia</taxon>
    </lineage>
</organism>
<keyword evidence="3" id="KW-1185">Reference proteome</keyword>
<evidence type="ECO:0000313" key="2">
    <source>
        <dbReference type="EMBL" id="CAI8007206.1"/>
    </source>
</evidence>
<dbReference type="Proteomes" id="UP001174909">
    <property type="component" value="Unassembled WGS sequence"/>
</dbReference>
<protein>
    <submittedName>
        <fullName evidence="2">Uncharacterized protein</fullName>
    </submittedName>
</protein>
<dbReference type="EMBL" id="CASHTH010000755">
    <property type="protein sequence ID" value="CAI8007206.1"/>
    <property type="molecule type" value="Genomic_DNA"/>
</dbReference>
<comment type="caution">
    <text evidence="2">The sequence shown here is derived from an EMBL/GenBank/DDBJ whole genome shotgun (WGS) entry which is preliminary data.</text>
</comment>
<name>A0AA35RB86_GEOBA</name>
<gene>
    <name evidence="2" type="ORF">GBAR_LOCUS5102</name>
</gene>
<feature type="region of interest" description="Disordered" evidence="1">
    <location>
        <begin position="1"/>
        <end position="36"/>
    </location>
</feature>
<evidence type="ECO:0000313" key="3">
    <source>
        <dbReference type="Proteomes" id="UP001174909"/>
    </source>
</evidence>
<sequence>MTTRAAKRPRCHGSGPAVCAHPKRTRRSLQTAEETSRQSKFILHSRNSNFYFFENSNKSGSNISLVGGVSGRLKFQKW</sequence>
<evidence type="ECO:0000256" key="1">
    <source>
        <dbReference type="SAM" id="MobiDB-lite"/>
    </source>
</evidence>
<accession>A0AA35RB86</accession>
<proteinExistence type="predicted"/>
<reference evidence="2" key="1">
    <citation type="submission" date="2023-03" db="EMBL/GenBank/DDBJ databases">
        <authorList>
            <person name="Steffen K."/>
            <person name="Cardenas P."/>
        </authorList>
    </citation>
    <scope>NUCLEOTIDE SEQUENCE</scope>
</reference>
<feature type="compositionally biased region" description="Basic residues" evidence="1">
    <location>
        <begin position="1"/>
        <end position="11"/>
    </location>
</feature>
<dbReference type="AlphaFoldDB" id="A0AA35RB86"/>